<dbReference type="AlphaFoldDB" id="A0A934R5W3"/>
<reference evidence="1" key="1">
    <citation type="submission" date="2021-01" db="EMBL/GenBank/DDBJ databases">
        <title>Modified the classification status of verrucomicrobia.</title>
        <authorList>
            <person name="Feng X."/>
        </authorList>
    </citation>
    <scope>NUCLEOTIDE SEQUENCE</scope>
    <source>
        <strain evidence="1">JCM 18052</strain>
    </source>
</reference>
<evidence type="ECO:0008006" key="3">
    <source>
        <dbReference type="Google" id="ProtNLM"/>
    </source>
</evidence>
<evidence type="ECO:0000313" key="1">
    <source>
        <dbReference type="EMBL" id="MBK1816962.1"/>
    </source>
</evidence>
<evidence type="ECO:0000313" key="2">
    <source>
        <dbReference type="Proteomes" id="UP000600139"/>
    </source>
</evidence>
<proteinExistence type="predicted"/>
<gene>
    <name evidence="1" type="ORF">JIN84_15150</name>
</gene>
<name>A0A934R5W3_9BACT</name>
<comment type="caution">
    <text evidence="1">The sequence shown here is derived from an EMBL/GenBank/DDBJ whole genome shotgun (WGS) entry which is preliminary data.</text>
</comment>
<dbReference type="Proteomes" id="UP000600139">
    <property type="component" value="Unassembled WGS sequence"/>
</dbReference>
<keyword evidence="2" id="KW-1185">Reference proteome</keyword>
<protein>
    <recommendedName>
        <fullName evidence="3">Alpha/beta hydrolase</fullName>
    </recommendedName>
</protein>
<accession>A0A934R5W3</accession>
<dbReference type="EMBL" id="JAENIK010000011">
    <property type="protein sequence ID" value="MBK1816962.1"/>
    <property type="molecule type" value="Genomic_DNA"/>
</dbReference>
<organism evidence="1 2">
    <name type="scientific">Luteolibacter yonseiensis</name>
    <dbReference type="NCBI Taxonomy" id="1144680"/>
    <lineage>
        <taxon>Bacteria</taxon>
        <taxon>Pseudomonadati</taxon>
        <taxon>Verrucomicrobiota</taxon>
        <taxon>Verrucomicrobiia</taxon>
        <taxon>Verrucomicrobiales</taxon>
        <taxon>Verrucomicrobiaceae</taxon>
        <taxon>Luteolibacter</taxon>
    </lineage>
</organism>
<sequence>MTEDAFGKATGTKDKEFFKIEGASHIETYRVPKYVDVALEKLARFTQEPFNDWR</sequence>